<gene>
    <name evidence="6" type="ORF">PAPYR_10088</name>
</gene>
<feature type="compositionally biased region" description="Basic and acidic residues" evidence="4">
    <location>
        <begin position="136"/>
        <end position="147"/>
    </location>
</feature>
<proteinExistence type="predicted"/>
<evidence type="ECO:0000256" key="4">
    <source>
        <dbReference type="SAM" id="MobiDB-lite"/>
    </source>
</evidence>
<dbReference type="Proteomes" id="UP001141327">
    <property type="component" value="Unassembled WGS sequence"/>
</dbReference>
<dbReference type="Pfam" id="PF06424">
    <property type="entry name" value="PRP1_N"/>
    <property type="match status" value="1"/>
</dbReference>
<keyword evidence="7" id="KW-1185">Reference proteome</keyword>
<comment type="caution">
    <text evidence="6">The sequence shown here is derived from an EMBL/GenBank/DDBJ whole genome shotgun (WGS) entry which is preliminary data.</text>
</comment>
<dbReference type="InterPro" id="IPR045075">
    <property type="entry name" value="Syf1-like"/>
</dbReference>
<evidence type="ECO:0000256" key="2">
    <source>
        <dbReference type="ARBA" id="ARBA00022737"/>
    </source>
</evidence>
<dbReference type="PANTHER" id="PTHR11246">
    <property type="entry name" value="PRE-MRNA SPLICING FACTOR"/>
    <property type="match status" value="1"/>
</dbReference>
<dbReference type="SMART" id="SM00386">
    <property type="entry name" value="HAT"/>
    <property type="match status" value="2"/>
</dbReference>
<evidence type="ECO:0000313" key="6">
    <source>
        <dbReference type="EMBL" id="KAJ4455018.1"/>
    </source>
</evidence>
<comment type="subcellular location">
    <subcellularLocation>
        <location evidence="1">Nucleus</location>
    </subcellularLocation>
</comment>
<evidence type="ECO:0000259" key="5">
    <source>
        <dbReference type="Pfam" id="PF06424"/>
    </source>
</evidence>
<dbReference type="SUPFAM" id="SSF48452">
    <property type="entry name" value="TPR-like"/>
    <property type="match status" value="1"/>
</dbReference>
<sequence length="373" mass="40111">MNLPASYFKQAPSSGYVAGLGRGLAFAQRVPTDTDFGAAPAGYVPGVGRGAKSIEQGVKPTAQPPGGRGRGRSEGPSGAGESDDRGDYSESNYDEFAGYGGSLFNNVPYDAEDREADAIYASVDDNMDARRKRRREEKAKEQSEKYRQAQPKISQMYTPVPDEIIAGARLEAQPVGYIDPSAGLATPMPGMATPVITNLSAMKDAKEQVLSLRLDKVGDSVTGRTNVDPVGYMTSLKSMKIRTEGDMADLEKARALFTSVVNTQPDHAPGWVALARLEEVAGRSSVARRVIAQGCKACPENEDVWIEHARLQTPENARIVLADAVKNLPTSLKIWLAAANLETDPKAKGRPKGRVYHRKSGLTLTCMAPTLTL</sequence>
<reference evidence="6" key="1">
    <citation type="journal article" date="2022" name="bioRxiv">
        <title>Genomics of Preaxostyla Flagellates Illuminates Evolutionary Transitions and the Path Towards Mitochondrial Loss.</title>
        <authorList>
            <person name="Novak L.V.F."/>
            <person name="Treitli S.C."/>
            <person name="Pyrih J."/>
            <person name="Halakuc P."/>
            <person name="Pipaliya S.V."/>
            <person name="Vacek V."/>
            <person name="Brzon O."/>
            <person name="Soukal P."/>
            <person name="Eme L."/>
            <person name="Dacks J.B."/>
            <person name="Karnkowska A."/>
            <person name="Elias M."/>
            <person name="Hampl V."/>
        </authorList>
    </citation>
    <scope>NUCLEOTIDE SEQUENCE</scope>
    <source>
        <strain evidence="6">RCP-MX</strain>
    </source>
</reference>
<dbReference type="InterPro" id="IPR010491">
    <property type="entry name" value="PRP1_N"/>
</dbReference>
<evidence type="ECO:0000256" key="1">
    <source>
        <dbReference type="ARBA" id="ARBA00004123"/>
    </source>
</evidence>
<evidence type="ECO:0000256" key="3">
    <source>
        <dbReference type="ARBA" id="ARBA00023242"/>
    </source>
</evidence>
<dbReference type="InterPro" id="IPR011990">
    <property type="entry name" value="TPR-like_helical_dom_sf"/>
</dbReference>
<dbReference type="InterPro" id="IPR003107">
    <property type="entry name" value="HAT"/>
</dbReference>
<dbReference type="PANTHER" id="PTHR11246:SF1">
    <property type="entry name" value="PRE-MRNA-PROCESSING FACTOR 6"/>
    <property type="match status" value="1"/>
</dbReference>
<keyword evidence="3" id="KW-0539">Nucleus</keyword>
<evidence type="ECO:0000313" key="7">
    <source>
        <dbReference type="Proteomes" id="UP001141327"/>
    </source>
</evidence>
<feature type="domain" description="PRP1 splicing factor N-terminal" evidence="5">
    <location>
        <begin position="39"/>
        <end position="158"/>
    </location>
</feature>
<name>A0ABQ8U8E7_9EUKA</name>
<keyword evidence="2" id="KW-0677">Repeat</keyword>
<feature type="region of interest" description="Disordered" evidence="4">
    <location>
        <begin position="128"/>
        <end position="150"/>
    </location>
</feature>
<dbReference type="Pfam" id="PF13428">
    <property type="entry name" value="TPR_14"/>
    <property type="match status" value="1"/>
</dbReference>
<organism evidence="6 7">
    <name type="scientific">Paratrimastix pyriformis</name>
    <dbReference type="NCBI Taxonomy" id="342808"/>
    <lineage>
        <taxon>Eukaryota</taxon>
        <taxon>Metamonada</taxon>
        <taxon>Preaxostyla</taxon>
        <taxon>Paratrimastigidae</taxon>
        <taxon>Paratrimastix</taxon>
    </lineage>
</organism>
<dbReference type="EMBL" id="JAPMOS010000123">
    <property type="protein sequence ID" value="KAJ4455018.1"/>
    <property type="molecule type" value="Genomic_DNA"/>
</dbReference>
<dbReference type="Gene3D" id="1.25.40.10">
    <property type="entry name" value="Tetratricopeptide repeat domain"/>
    <property type="match status" value="1"/>
</dbReference>
<protein>
    <submittedName>
        <fullName evidence="6">Pre-mRNA-processing factor 6</fullName>
    </submittedName>
</protein>
<accession>A0ABQ8U8E7</accession>
<feature type="region of interest" description="Disordered" evidence="4">
    <location>
        <begin position="50"/>
        <end position="92"/>
    </location>
</feature>